<dbReference type="RefSeq" id="WP_267637257.1">
    <property type="nucleotide sequence ID" value="NZ_JAODIY010000009.1"/>
</dbReference>
<dbReference type="Pfam" id="PF08707">
    <property type="entry name" value="PriCT_2"/>
    <property type="match status" value="1"/>
</dbReference>
<evidence type="ECO:0000313" key="3">
    <source>
        <dbReference type="EMBL" id="MFC7126898.1"/>
    </source>
</evidence>
<dbReference type="InterPro" id="IPR014819">
    <property type="entry name" value="PriCT_2"/>
</dbReference>
<feature type="domain" description="Primase C-terminal 2" evidence="2">
    <location>
        <begin position="235"/>
        <end position="324"/>
    </location>
</feature>
<dbReference type="InterPro" id="IPR036388">
    <property type="entry name" value="WH-like_DNA-bd_sf"/>
</dbReference>
<dbReference type="Gene3D" id="2.40.50.140">
    <property type="entry name" value="Nucleic acid-binding proteins"/>
    <property type="match status" value="1"/>
</dbReference>
<evidence type="ECO:0000259" key="2">
    <source>
        <dbReference type="Pfam" id="PF08707"/>
    </source>
</evidence>
<comment type="caution">
    <text evidence="3">The sequence shown here is derived from an EMBL/GenBank/DDBJ whole genome shotgun (WGS) entry which is preliminary data.</text>
</comment>
<reference evidence="3 4" key="1">
    <citation type="journal article" date="2014" name="Int. J. Syst. Evol. Microbiol.">
        <title>Complete genome sequence of Corynebacterium casei LMG S-19264T (=DSM 44701T), isolated from a smear-ripened cheese.</title>
        <authorList>
            <consortium name="US DOE Joint Genome Institute (JGI-PGF)"/>
            <person name="Walter F."/>
            <person name="Albersmeier A."/>
            <person name="Kalinowski J."/>
            <person name="Ruckert C."/>
        </authorList>
    </citation>
    <scope>NUCLEOTIDE SEQUENCE [LARGE SCALE GENOMIC DNA]</scope>
    <source>
        <strain evidence="3 4">CGMCC 4.7215</strain>
    </source>
</reference>
<feature type="compositionally biased region" description="Acidic residues" evidence="1">
    <location>
        <begin position="1010"/>
        <end position="1026"/>
    </location>
</feature>
<name>A0ABD5XAI2_9EURY</name>
<feature type="region of interest" description="Disordered" evidence="1">
    <location>
        <begin position="1137"/>
        <end position="1179"/>
    </location>
</feature>
<organism evidence="3 4">
    <name type="scientific">Halovenus rubra</name>
    <dbReference type="NCBI Taxonomy" id="869890"/>
    <lineage>
        <taxon>Archaea</taxon>
        <taxon>Methanobacteriati</taxon>
        <taxon>Methanobacteriota</taxon>
        <taxon>Stenosarchaea group</taxon>
        <taxon>Halobacteria</taxon>
        <taxon>Halobacteriales</taxon>
        <taxon>Haloarculaceae</taxon>
        <taxon>Halovenus</taxon>
    </lineage>
</organism>
<dbReference type="EMBL" id="JBHSZQ010000047">
    <property type="protein sequence ID" value="MFC7126898.1"/>
    <property type="molecule type" value="Genomic_DNA"/>
</dbReference>
<gene>
    <name evidence="3" type="ORF">ACFQJ7_12840</name>
</gene>
<sequence length="1247" mass="138371">MVDDDQQDTGDDGVVNVHAENIPQILKDHDHWLLWDSSNDTPRRPHWKGDFSISYNDPDAWHTFEEAIEAAESNPSWGVGFVTTDTPVSVIDLDGCRRTDGEFFAENFRWEWWVPGSFDKEIAEYYKELSPSKTGVHLPTIGFDVPEWWTDKSFEDEDHEGVDVLDNKFCTVTGACDGDLPVVDVSDGDDQWLRTALADLHETITGENPRTGPEGPSDGEYTPGDEWLQPADVQGALSHINSDVGYPEWRNIGFAVAEYFRRVDDNLEDDGFDVALETFEDWSQTGEKWDREAEQNAFNIIKSGFESDAENDSHVTIGTLLHVADRNGWEMPDKDARLAEQCVDDFTDRFLPVATRDPEEDETPTEEEVNALTDAIADLDEETYEDRVEEIVKRVGRSRERVDGHRELATEYDYGDLVNEDGQLMRVTCTTFGWTFTKPVLSFEFDVDSILDLPDQQGRSSIVKINPPAESEPEFELDVPPKVFNDVRRFKDEILSRVYSTTIEDDRSHSEVLDSIRHWIAEQDVPTRSAQYEMGLNDDGTEFVTPAGSITPGGWTDDPDAVHIERGSKSNATVRSFEADPGEHDDIDTDAVAEMIELIAQSRLQNRLTPILGWFYAAPHRQRIFDVSATFNPLAVVGRSGAGKTATLATLNQMWGMGTEPQSVDSTKHAVLTGFAASRGVPVWFDEYRPEKSADYAIDRFHGYYKKAATGGVVPKGNHSMGTDDWHLRSPVVVSGESEIRSNAERRRTVNVTVTDTPTEDAEMQRAFKSLVGDVTKDDDGTLQFPDRDDLYDLQKHAVAYYSWVADIGEDEFREAWFDARKRVAEFLDKHEDLDPGDTEIQALQTVVFGHEQMIAFANAMGADLSVLPGEDALEDALAHVADIEGDGRQPHEHEFFSLASRAAAAGYLEEDTDYRVVHQGEPNEELRVNITRAFDKVSKFARDHDLNVDLLQSAQDYKTRFRDMEDDDTWVVTTSQNTPPISRCTGIDMGRAVEDIAGFARGSFVGVGDVDDDGESVNDDSDSDGDGPTPLGAIGQVDHNYTSVTVKVVDWEDTPVEVSEAGGPVTAGSVVDSLGRCDVVRFDGGPDAEPSGYKHMEPGETVRIENVKVDEYDGATQLVLDAGTTITPIQQGVGWTEGEEPADGQATIDDASEGGEGARGRARADGGANESDGLSIDTDVQRDRIMGLKDIIETVEDEHDAGAPIAEVREQAVEAGLGEDKFGHELLKLKKQGKVYEPSEDRLRAV</sequence>
<feature type="region of interest" description="Disordered" evidence="1">
    <location>
        <begin position="1009"/>
        <end position="1037"/>
    </location>
</feature>
<dbReference type="InterPro" id="IPR012340">
    <property type="entry name" value="NA-bd_OB-fold"/>
</dbReference>
<dbReference type="Proteomes" id="UP001596414">
    <property type="component" value="Unassembled WGS sequence"/>
</dbReference>
<dbReference type="AlphaFoldDB" id="A0ABD5XAI2"/>
<accession>A0ABD5XAI2</accession>
<proteinExistence type="predicted"/>
<evidence type="ECO:0000313" key="4">
    <source>
        <dbReference type="Proteomes" id="UP001596414"/>
    </source>
</evidence>
<dbReference type="SUPFAM" id="SSF50249">
    <property type="entry name" value="Nucleic acid-binding proteins"/>
    <property type="match status" value="1"/>
</dbReference>
<dbReference type="Gene3D" id="1.10.10.10">
    <property type="entry name" value="Winged helix-like DNA-binding domain superfamily/Winged helix DNA-binding domain"/>
    <property type="match status" value="1"/>
</dbReference>
<evidence type="ECO:0000256" key="1">
    <source>
        <dbReference type="SAM" id="MobiDB-lite"/>
    </source>
</evidence>
<protein>
    <submittedName>
        <fullName evidence="3">PriCT-2 domain-containing protein</fullName>
    </submittedName>
</protein>